<dbReference type="AlphaFoldDB" id="A0A6A5Y7G7"/>
<feature type="compositionally biased region" description="Polar residues" evidence="1">
    <location>
        <begin position="65"/>
        <end position="89"/>
    </location>
</feature>
<accession>A0A6A5Y7G7</accession>
<proteinExistence type="predicted"/>
<keyword evidence="3" id="KW-1185">Reference proteome</keyword>
<reference evidence="2" key="1">
    <citation type="journal article" date="2020" name="Stud. Mycol.">
        <title>101 Dothideomycetes genomes: a test case for predicting lifestyles and emergence of pathogens.</title>
        <authorList>
            <person name="Haridas S."/>
            <person name="Albert R."/>
            <person name="Binder M."/>
            <person name="Bloem J."/>
            <person name="Labutti K."/>
            <person name="Salamov A."/>
            <person name="Andreopoulos B."/>
            <person name="Baker S."/>
            <person name="Barry K."/>
            <person name="Bills G."/>
            <person name="Bluhm B."/>
            <person name="Cannon C."/>
            <person name="Castanera R."/>
            <person name="Culley D."/>
            <person name="Daum C."/>
            <person name="Ezra D."/>
            <person name="Gonzalez J."/>
            <person name="Henrissat B."/>
            <person name="Kuo A."/>
            <person name="Liang C."/>
            <person name="Lipzen A."/>
            <person name="Lutzoni F."/>
            <person name="Magnuson J."/>
            <person name="Mondo S."/>
            <person name="Nolan M."/>
            <person name="Ohm R."/>
            <person name="Pangilinan J."/>
            <person name="Park H.-J."/>
            <person name="Ramirez L."/>
            <person name="Alfaro M."/>
            <person name="Sun H."/>
            <person name="Tritt A."/>
            <person name="Yoshinaga Y."/>
            <person name="Zwiers L.-H."/>
            <person name="Turgeon B."/>
            <person name="Goodwin S."/>
            <person name="Spatafora J."/>
            <person name="Crous P."/>
            <person name="Grigoriev I."/>
        </authorList>
    </citation>
    <scope>NUCLEOTIDE SEQUENCE</scope>
    <source>
        <strain evidence="2">CBS 175.79</strain>
    </source>
</reference>
<feature type="compositionally biased region" description="Basic and acidic residues" evidence="1">
    <location>
        <begin position="25"/>
        <end position="39"/>
    </location>
</feature>
<dbReference type="Proteomes" id="UP000799778">
    <property type="component" value="Unassembled WGS sequence"/>
</dbReference>
<evidence type="ECO:0000256" key="1">
    <source>
        <dbReference type="SAM" id="MobiDB-lite"/>
    </source>
</evidence>
<dbReference type="EMBL" id="ML978066">
    <property type="protein sequence ID" value="KAF2020691.1"/>
    <property type="molecule type" value="Genomic_DNA"/>
</dbReference>
<evidence type="ECO:0000313" key="3">
    <source>
        <dbReference type="Proteomes" id="UP000799778"/>
    </source>
</evidence>
<gene>
    <name evidence="2" type="ORF">BU24DRAFT_6721</name>
</gene>
<protein>
    <submittedName>
        <fullName evidence="2">Uncharacterized protein</fullName>
    </submittedName>
</protein>
<evidence type="ECO:0000313" key="2">
    <source>
        <dbReference type="EMBL" id="KAF2020691.1"/>
    </source>
</evidence>
<organism evidence="2 3">
    <name type="scientific">Aaosphaeria arxii CBS 175.79</name>
    <dbReference type="NCBI Taxonomy" id="1450172"/>
    <lineage>
        <taxon>Eukaryota</taxon>
        <taxon>Fungi</taxon>
        <taxon>Dikarya</taxon>
        <taxon>Ascomycota</taxon>
        <taxon>Pezizomycotina</taxon>
        <taxon>Dothideomycetes</taxon>
        <taxon>Pleosporomycetidae</taxon>
        <taxon>Pleosporales</taxon>
        <taxon>Pleosporales incertae sedis</taxon>
        <taxon>Aaosphaeria</taxon>
    </lineage>
</organism>
<dbReference type="RefSeq" id="XP_033389030.1">
    <property type="nucleotide sequence ID" value="XM_033534521.1"/>
</dbReference>
<dbReference type="GeneID" id="54291918"/>
<name>A0A6A5Y7G7_9PLEO</name>
<feature type="region of interest" description="Disordered" evidence="1">
    <location>
        <begin position="25"/>
        <end position="89"/>
    </location>
</feature>
<sequence>MYFCIFFVRTYTKWKKLQRFSRKRGLECSESSDHDETQPRKSHVPQCHDRTPYPTADQHLRISQLPKSNQQNNEFITTNSSSRNPACPSQQSKIFFGIEQKFAAPSLPSLPSNAHYFPRSPKFIPPPTERPPLPLHFPTPPDCLLPPLPLPLPFAPATSGS</sequence>